<keyword evidence="4" id="KW-1185">Reference proteome</keyword>
<keyword evidence="1" id="KW-0472">Membrane</keyword>
<evidence type="ECO:0000313" key="3">
    <source>
        <dbReference type="EMBL" id="CAD8166068.1"/>
    </source>
</evidence>
<dbReference type="InterPro" id="IPR006571">
    <property type="entry name" value="TLDc_dom"/>
</dbReference>
<name>A0A8S1ULG4_9CILI</name>
<dbReference type="EMBL" id="CAJJDO010000043">
    <property type="protein sequence ID" value="CAD8166068.1"/>
    <property type="molecule type" value="Genomic_DNA"/>
</dbReference>
<protein>
    <recommendedName>
        <fullName evidence="2">TLDc domain-containing protein</fullName>
    </recommendedName>
</protein>
<feature type="domain" description="TLDc" evidence="2">
    <location>
        <begin position="414"/>
        <end position="582"/>
    </location>
</feature>
<gene>
    <name evidence="3" type="ORF">PPENT_87.1.T0430267</name>
</gene>
<organism evidence="3 4">
    <name type="scientific">Paramecium pentaurelia</name>
    <dbReference type="NCBI Taxonomy" id="43138"/>
    <lineage>
        <taxon>Eukaryota</taxon>
        <taxon>Sar</taxon>
        <taxon>Alveolata</taxon>
        <taxon>Ciliophora</taxon>
        <taxon>Intramacronucleata</taxon>
        <taxon>Oligohymenophorea</taxon>
        <taxon>Peniculida</taxon>
        <taxon>Parameciidae</taxon>
        <taxon>Paramecium</taxon>
    </lineage>
</organism>
<reference evidence="3" key="1">
    <citation type="submission" date="2021-01" db="EMBL/GenBank/DDBJ databases">
        <authorList>
            <consortium name="Genoscope - CEA"/>
            <person name="William W."/>
        </authorList>
    </citation>
    <scope>NUCLEOTIDE SEQUENCE</scope>
</reference>
<dbReference type="OrthoDB" id="10065050at2759"/>
<evidence type="ECO:0000256" key="1">
    <source>
        <dbReference type="SAM" id="Phobius"/>
    </source>
</evidence>
<dbReference type="SMART" id="SM00584">
    <property type="entry name" value="TLDc"/>
    <property type="match status" value="1"/>
</dbReference>
<feature type="transmembrane region" description="Helical" evidence="1">
    <location>
        <begin position="303"/>
        <end position="323"/>
    </location>
</feature>
<sequence length="582" mass="68744">MGQFLSSQCCEKKVEPPKSLLQEGHLLNLNQDYQYFFSQDWFGVDKPQFEPQKFIFIYPGYKEDQSQMEKFWSKADTINLRHGELVRQKGKVLNKKWQYLFRKGVPCSLAKKIILDTFRLTYVDCEAEYLSALKVVFKNKQIPKTFKNVPLFGCNTNEDDDEEFNYLNESEKKIQLILKVQILNQQGMEALIRLLWIVNNLNHFLEYNPMLLHIIVLLLIFLSEAQTYCVLQFMIKDSQQSLNDNQTKQQLRWHLIMNEEHFKETATTFYETVSRRSKTFSNIYQLMQNIHFDSFEFFQEMSISLMLTYLPFSAVLKIFIIYLNEGIKIYFRMFYSILRYVSDDIKSCKSSSNFKSILRKKIMNLNIEEQNNIIKQAFKLSLSESEQVKSFMRTTVSYTKNQPCYLPIPSQASDLISNEQAYIFEILWDWMSNMYKLSDPFLIFASKTDGHSLKQLYFKCQDFTDYPVLIVIQTNQNIIFGAFCDKMFAVKNKYIGSSETFLFTLQPEERKYNPTSGNKDYMMCAPDYLAFGSGKNGPAFQIDSELNRGFTYQSDTYDNPLFTDQKTQNRFKCLCIEVYYLK</sequence>
<dbReference type="PANTHER" id="PTHR23354">
    <property type="entry name" value="NUCLEOLAR PROTEIN 7/ESTROGEN RECEPTOR COACTIVATOR-RELATED"/>
    <property type="match status" value="1"/>
</dbReference>
<dbReference type="Proteomes" id="UP000689195">
    <property type="component" value="Unassembled WGS sequence"/>
</dbReference>
<dbReference type="PANTHER" id="PTHR23354:SF122">
    <property type="entry name" value="GTPASE-ACTIVATING PROTEIN SKYWALKER"/>
    <property type="match status" value="1"/>
</dbReference>
<dbReference type="PROSITE" id="PS51886">
    <property type="entry name" value="TLDC"/>
    <property type="match status" value="1"/>
</dbReference>
<keyword evidence="1" id="KW-1133">Transmembrane helix</keyword>
<evidence type="ECO:0000259" key="2">
    <source>
        <dbReference type="PROSITE" id="PS51886"/>
    </source>
</evidence>
<accession>A0A8S1ULG4</accession>
<dbReference type="Pfam" id="PF07534">
    <property type="entry name" value="TLD"/>
    <property type="match status" value="1"/>
</dbReference>
<dbReference type="AlphaFoldDB" id="A0A8S1ULG4"/>
<evidence type="ECO:0000313" key="4">
    <source>
        <dbReference type="Proteomes" id="UP000689195"/>
    </source>
</evidence>
<keyword evidence="1" id="KW-0812">Transmembrane</keyword>
<comment type="caution">
    <text evidence="3">The sequence shown here is derived from an EMBL/GenBank/DDBJ whole genome shotgun (WGS) entry which is preliminary data.</text>
</comment>
<proteinExistence type="predicted"/>